<dbReference type="Proteomes" id="UP001231649">
    <property type="component" value="Chromosome 15"/>
</dbReference>
<sequence>MSQLRRCCVVGCDGTNKTHRLFKFPRNDKLRELWLSFLIPVNVMLSGLSKEQLLGRYVCHKHFDRHQFDGTGNRLAHGYPCLFTPQEILYGVPLRSISDNGLTDHNYSQQPTDFDTEEINSVTGEAVGKTMATTLESVELINNLFDKCFHITLEVQR</sequence>
<reference evidence="1" key="1">
    <citation type="submission" date="2023-03" db="EMBL/GenBank/DDBJ databases">
        <title>Chromosome-level genomes of two armyworms, Mythimna separata and Mythimna loreyi, provide insights into the biosynthesis and reception of sex pheromones.</title>
        <authorList>
            <person name="Zhao H."/>
        </authorList>
    </citation>
    <scope>NUCLEOTIDE SEQUENCE</scope>
    <source>
        <strain evidence="1">BeijingLab</strain>
    </source>
</reference>
<name>A0ACC2QUA4_9NEOP</name>
<accession>A0ACC2QUA4</accession>
<comment type="caution">
    <text evidence="1">The sequence shown here is derived from an EMBL/GenBank/DDBJ whole genome shotgun (WGS) entry which is preliminary data.</text>
</comment>
<evidence type="ECO:0000313" key="1">
    <source>
        <dbReference type="EMBL" id="KAJ8725850.1"/>
    </source>
</evidence>
<keyword evidence="2" id="KW-1185">Reference proteome</keyword>
<proteinExistence type="predicted"/>
<evidence type="ECO:0000313" key="2">
    <source>
        <dbReference type="Proteomes" id="UP001231649"/>
    </source>
</evidence>
<protein>
    <submittedName>
        <fullName evidence="1">Uncharacterized protein</fullName>
    </submittedName>
</protein>
<organism evidence="1 2">
    <name type="scientific">Mythimna loreyi</name>
    <dbReference type="NCBI Taxonomy" id="667449"/>
    <lineage>
        <taxon>Eukaryota</taxon>
        <taxon>Metazoa</taxon>
        <taxon>Ecdysozoa</taxon>
        <taxon>Arthropoda</taxon>
        <taxon>Hexapoda</taxon>
        <taxon>Insecta</taxon>
        <taxon>Pterygota</taxon>
        <taxon>Neoptera</taxon>
        <taxon>Endopterygota</taxon>
        <taxon>Lepidoptera</taxon>
        <taxon>Glossata</taxon>
        <taxon>Ditrysia</taxon>
        <taxon>Noctuoidea</taxon>
        <taxon>Noctuidae</taxon>
        <taxon>Noctuinae</taxon>
        <taxon>Hadenini</taxon>
        <taxon>Mythimna</taxon>
    </lineage>
</organism>
<gene>
    <name evidence="1" type="ORF">PYW08_004033</name>
</gene>
<dbReference type="EMBL" id="CM056791">
    <property type="protein sequence ID" value="KAJ8725850.1"/>
    <property type="molecule type" value="Genomic_DNA"/>
</dbReference>